<dbReference type="EMBL" id="MU277236">
    <property type="protein sequence ID" value="KAI0058371.1"/>
    <property type="molecule type" value="Genomic_DNA"/>
</dbReference>
<comment type="caution">
    <text evidence="1">The sequence shown here is derived from an EMBL/GenBank/DDBJ whole genome shotgun (WGS) entry which is preliminary data.</text>
</comment>
<name>A0ACB8SRL6_9AGAM</name>
<proteinExistence type="predicted"/>
<protein>
    <submittedName>
        <fullName evidence="1">TBCC-domain-containing protein</fullName>
    </submittedName>
</protein>
<evidence type="ECO:0000313" key="2">
    <source>
        <dbReference type="Proteomes" id="UP000814140"/>
    </source>
</evidence>
<reference evidence="1" key="1">
    <citation type="submission" date="2021-03" db="EMBL/GenBank/DDBJ databases">
        <authorList>
            <consortium name="DOE Joint Genome Institute"/>
            <person name="Ahrendt S."/>
            <person name="Looney B.P."/>
            <person name="Miyauchi S."/>
            <person name="Morin E."/>
            <person name="Drula E."/>
            <person name="Courty P.E."/>
            <person name="Chicoki N."/>
            <person name="Fauchery L."/>
            <person name="Kohler A."/>
            <person name="Kuo A."/>
            <person name="Labutti K."/>
            <person name="Pangilinan J."/>
            <person name="Lipzen A."/>
            <person name="Riley R."/>
            <person name="Andreopoulos W."/>
            <person name="He G."/>
            <person name="Johnson J."/>
            <person name="Barry K.W."/>
            <person name="Grigoriev I.V."/>
            <person name="Nagy L."/>
            <person name="Hibbett D."/>
            <person name="Henrissat B."/>
            <person name="Matheny P.B."/>
            <person name="Labbe J."/>
            <person name="Martin F."/>
        </authorList>
    </citation>
    <scope>NUCLEOTIDE SEQUENCE</scope>
    <source>
        <strain evidence="1">HHB10654</strain>
    </source>
</reference>
<reference evidence="1" key="2">
    <citation type="journal article" date="2022" name="New Phytol.">
        <title>Evolutionary transition to the ectomycorrhizal habit in the genomes of a hyperdiverse lineage of mushroom-forming fungi.</title>
        <authorList>
            <person name="Looney B."/>
            <person name="Miyauchi S."/>
            <person name="Morin E."/>
            <person name="Drula E."/>
            <person name="Courty P.E."/>
            <person name="Kohler A."/>
            <person name="Kuo A."/>
            <person name="LaButti K."/>
            <person name="Pangilinan J."/>
            <person name="Lipzen A."/>
            <person name="Riley R."/>
            <person name="Andreopoulos W."/>
            <person name="He G."/>
            <person name="Johnson J."/>
            <person name="Nolan M."/>
            <person name="Tritt A."/>
            <person name="Barry K.W."/>
            <person name="Grigoriev I.V."/>
            <person name="Nagy L.G."/>
            <person name="Hibbett D."/>
            <person name="Henrissat B."/>
            <person name="Matheny P.B."/>
            <person name="Labbe J."/>
            <person name="Martin F.M."/>
        </authorList>
    </citation>
    <scope>NUCLEOTIDE SEQUENCE</scope>
    <source>
        <strain evidence="1">HHB10654</strain>
    </source>
</reference>
<organism evidence="1 2">
    <name type="scientific">Artomyces pyxidatus</name>
    <dbReference type="NCBI Taxonomy" id="48021"/>
    <lineage>
        <taxon>Eukaryota</taxon>
        <taxon>Fungi</taxon>
        <taxon>Dikarya</taxon>
        <taxon>Basidiomycota</taxon>
        <taxon>Agaricomycotina</taxon>
        <taxon>Agaricomycetes</taxon>
        <taxon>Russulales</taxon>
        <taxon>Auriscalpiaceae</taxon>
        <taxon>Artomyces</taxon>
    </lineage>
</organism>
<evidence type="ECO:0000313" key="1">
    <source>
        <dbReference type="EMBL" id="KAI0058371.1"/>
    </source>
</evidence>
<accession>A0ACB8SRL6</accession>
<dbReference type="Proteomes" id="UP000814140">
    <property type="component" value="Unassembled WGS sequence"/>
</dbReference>
<gene>
    <name evidence="1" type="ORF">BV25DRAFT_1830214</name>
</gene>
<keyword evidence="2" id="KW-1185">Reference proteome</keyword>
<sequence>MSDASNKAFQADFYAHFQASRAAVTTTLEAQKTNVNPNTIQETSVKVAALRKSLVDATDLLLAYDRRQCEEQMAALESLLEDIRASAAPKPRFAFKRKGNKPPAALPTGPKPLPEANASGATTTRESDTTPSTFHTLAAHSHRYLTSRSIPTYALSSPEHSDLTIADLDHCIVNLCTVSSLDPAQESPPILALTALHVRDLKDTILVLPSIKGSALLHNLTRCIIVVGCHQFRMHTSTDVRVHLSISSNPIIEHCSGIAFAPYPAAIAGLAPALAENLAKKSTHASVQDFSHIRQTPSPNWSLVAGDAAEPDWKAILDEPEGGVDTVLATYLPEVVTPVP</sequence>